<dbReference type="OrthoDB" id="9792889at2"/>
<evidence type="ECO:0000256" key="1">
    <source>
        <dbReference type="ARBA" id="ARBA00004651"/>
    </source>
</evidence>
<dbReference type="Gene3D" id="1.10.3470.10">
    <property type="entry name" value="ABC transporter involved in vitamin B12 uptake, BtuC"/>
    <property type="match status" value="1"/>
</dbReference>
<organism evidence="9 10">
    <name type="scientific">Eubacterium oxidoreducens</name>
    <dbReference type="NCBI Taxonomy" id="1732"/>
    <lineage>
        <taxon>Bacteria</taxon>
        <taxon>Bacillati</taxon>
        <taxon>Bacillota</taxon>
        <taxon>Clostridia</taxon>
        <taxon>Eubacteriales</taxon>
        <taxon>Eubacteriaceae</taxon>
        <taxon>Eubacterium</taxon>
    </lineage>
</organism>
<dbReference type="GO" id="GO:0005886">
    <property type="term" value="C:plasma membrane"/>
    <property type="evidence" value="ECO:0007669"/>
    <property type="project" value="UniProtKB-SubCell"/>
</dbReference>
<feature type="transmembrane region" description="Helical" evidence="8">
    <location>
        <begin position="312"/>
        <end position="331"/>
    </location>
</feature>
<dbReference type="PANTHER" id="PTHR30472">
    <property type="entry name" value="FERRIC ENTEROBACTIN TRANSPORT SYSTEM PERMEASE PROTEIN"/>
    <property type="match status" value="1"/>
</dbReference>
<feature type="transmembrane region" description="Helical" evidence="8">
    <location>
        <begin position="150"/>
        <end position="171"/>
    </location>
</feature>
<dbReference type="AlphaFoldDB" id="A0A1G6BP18"/>
<feature type="transmembrane region" description="Helical" evidence="8">
    <location>
        <begin position="7"/>
        <end position="30"/>
    </location>
</feature>
<dbReference type="STRING" id="1732.SAMN02910417_01681"/>
<gene>
    <name evidence="9" type="ORF">SAMN02910417_01681</name>
</gene>
<sequence length="340" mass="35667">MRNYTFKIIVIIVILITVFLVSLAVGRYAIKPGEVMELLFHGITGKEVTVDEMTQSVFYGVRLPRAIAAVIIGAALSLSGAGYQGILRNPIVAPDILGASSGASLGAAIGIMFDLPVIGIEALAFAGGLLAVGIAFFISRSFAQGGHSHTIILVLTGMVVAAFFSAGISIIKYVGDPYDTLPALTFWLMGGLSYVEKSDLLVLLVPFVIGAVPLFLLRWKLNILCFSDEEAKTLGAQAGKVRGIVILCATLLTCSSVAVGGMIGWVGLVIPHIARMLTGPDFRKLLPMTAVIGGGFLLAVDDVARSVLAQEIPIGILTAIIGAPVFLYMLARSGHLIGDA</sequence>
<dbReference type="InterPro" id="IPR000522">
    <property type="entry name" value="ABC_transptr_permease_BtuC"/>
</dbReference>
<dbReference type="PANTHER" id="PTHR30472:SF70">
    <property type="entry name" value="MOLYBDATE IMPORT SYSTEM PERMEASE PROTEIN MOLB"/>
    <property type="match status" value="1"/>
</dbReference>
<evidence type="ECO:0000256" key="6">
    <source>
        <dbReference type="ARBA" id="ARBA00022989"/>
    </source>
</evidence>
<feature type="transmembrane region" description="Helical" evidence="8">
    <location>
        <begin position="95"/>
        <end position="113"/>
    </location>
</feature>
<protein>
    <submittedName>
        <fullName evidence="9">Iron complex transport system permease protein</fullName>
    </submittedName>
</protein>
<dbReference type="SUPFAM" id="SSF81345">
    <property type="entry name" value="ABC transporter involved in vitamin B12 uptake, BtuC"/>
    <property type="match status" value="1"/>
</dbReference>
<feature type="transmembrane region" description="Helical" evidence="8">
    <location>
        <begin position="200"/>
        <end position="221"/>
    </location>
</feature>
<evidence type="ECO:0000256" key="5">
    <source>
        <dbReference type="ARBA" id="ARBA00022692"/>
    </source>
</evidence>
<evidence type="ECO:0000256" key="3">
    <source>
        <dbReference type="ARBA" id="ARBA00022448"/>
    </source>
</evidence>
<accession>A0A1G6BP18</accession>
<evidence type="ECO:0000256" key="8">
    <source>
        <dbReference type="SAM" id="Phobius"/>
    </source>
</evidence>
<name>A0A1G6BP18_EUBOX</name>
<keyword evidence="10" id="KW-1185">Reference proteome</keyword>
<feature type="transmembrane region" description="Helical" evidence="8">
    <location>
        <begin position="119"/>
        <end position="138"/>
    </location>
</feature>
<evidence type="ECO:0000313" key="9">
    <source>
        <dbReference type="EMBL" id="SDB22317.1"/>
    </source>
</evidence>
<evidence type="ECO:0000256" key="2">
    <source>
        <dbReference type="ARBA" id="ARBA00007935"/>
    </source>
</evidence>
<proteinExistence type="inferred from homology"/>
<evidence type="ECO:0000256" key="7">
    <source>
        <dbReference type="ARBA" id="ARBA00023136"/>
    </source>
</evidence>
<reference evidence="9 10" key="1">
    <citation type="submission" date="2016-10" db="EMBL/GenBank/DDBJ databases">
        <authorList>
            <person name="de Groot N.N."/>
        </authorList>
    </citation>
    <scope>NUCLEOTIDE SEQUENCE [LARGE SCALE GENOMIC DNA]</scope>
    <source>
        <strain evidence="9 10">DSM 3217</strain>
    </source>
</reference>
<keyword evidence="3" id="KW-0813">Transport</keyword>
<dbReference type="CDD" id="cd06550">
    <property type="entry name" value="TM_ABC_iron-siderophores_like"/>
    <property type="match status" value="1"/>
</dbReference>
<comment type="similarity">
    <text evidence="2">Belongs to the binding-protein-dependent transport system permease family. FecCD subfamily.</text>
</comment>
<dbReference type="FunFam" id="1.10.3470.10:FF:000001">
    <property type="entry name" value="Vitamin B12 ABC transporter permease BtuC"/>
    <property type="match status" value="1"/>
</dbReference>
<dbReference type="RefSeq" id="WP_090173906.1">
    <property type="nucleotide sequence ID" value="NZ_FMXR01000011.1"/>
</dbReference>
<dbReference type="InterPro" id="IPR037294">
    <property type="entry name" value="ABC_BtuC-like"/>
</dbReference>
<keyword evidence="7 8" id="KW-0472">Membrane</keyword>
<feature type="transmembrane region" description="Helical" evidence="8">
    <location>
        <begin position="63"/>
        <end position="83"/>
    </location>
</feature>
<evidence type="ECO:0000256" key="4">
    <source>
        <dbReference type="ARBA" id="ARBA00022475"/>
    </source>
</evidence>
<feature type="transmembrane region" description="Helical" evidence="8">
    <location>
        <begin position="241"/>
        <end position="270"/>
    </location>
</feature>
<dbReference type="EMBL" id="FMXR01000011">
    <property type="protein sequence ID" value="SDB22317.1"/>
    <property type="molecule type" value="Genomic_DNA"/>
</dbReference>
<keyword evidence="4" id="KW-1003">Cell membrane</keyword>
<feature type="transmembrane region" description="Helical" evidence="8">
    <location>
        <begin position="282"/>
        <end position="300"/>
    </location>
</feature>
<comment type="subcellular location">
    <subcellularLocation>
        <location evidence="1">Cell membrane</location>
        <topology evidence="1">Multi-pass membrane protein</topology>
    </subcellularLocation>
</comment>
<dbReference type="GO" id="GO:0022857">
    <property type="term" value="F:transmembrane transporter activity"/>
    <property type="evidence" value="ECO:0007669"/>
    <property type="project" value="InterPro"/>
</dbReference>
<dbReference type="Pfam" id="PF01032">
    <property type="entry name" value="FecCD"/>
    <property type="match status" value="1"/>
</dbReference>
<keyword evidence="6 8" id="KW-1133">Transmembrane helix</keyword>
<dbReference type="Proteomes" id="UP000199228">
    <property type="component" value="Unassembled WGS sequence"/>
</dbReference>
<keyword evidence="5 8" id="KW-0812">Transmembrane</keyword>
<evidence type="ECO:0000313" key="10">
    <source>
        <dbReference type="Proteomes" id="UP000199228"/>
    </source>
</evidence>
<dbReference type="GO" id="GO:0033214">
    <property type="term" value="P:siderophore-iron import into cell"/>
    <property type="evidence" value="ECO:0007669"/>
    <property type="project" value="TreeGrafter"/>
</dbReference>